<name>A0A6A6ZEM2_9PLEO</name>
<keyword evidence="2" id="KW-1185">Reference proteome</keyword>
<protein>
    <recommendedName>
        <fullName evidence="3">F-box domain-containing protein</fullName>
    </recommendedName>
</protein>
<dbReference type="AlphaFoldDB" id="A0A6A6ZEM2"/>
<sequence length="166" mass="19193">MPSNLPTELWHLILSHNPSLSIFLQRGTSRLFAQRHAADMKYFRLAFCVPRIRGQALKCARFSADKRVVYFHPANGDRVMRLNYRLLLNALSRRVHGIVAYAQGDVSLVSRTRNLYEFRRGENEVYAHHCIPLFGLRVKAKKMHVGFEWMPMYAAVLRGDGRHGVD</sequence>
<accession>A0A6A6ZEM2</accession>
<evidence type="ECO:0000313" key="1">
    <source>
        <dbReference type="EMBL" id="KAF2819436.1"/>
    </source>
</evidence>
<dbReference type="Proteomes" id="UP000799424">
    <property type="component" value="Unassembled WGS sequence"/>
</dbReference>
<evidence type="ECO:0000313" key="2">
    <source>
        <dbReference type="Proteomes" id="UP000799424"/>
    </source>
</evidence>
<evidence type="ECO:0008006" key="3">
    <source>
        <dbReference type="Google" id="ProtNLM"/>
    </source>
</evidence>
<proteinExistence type="predicted"/>
<reference evidence="1" key="1">
    <citation type="journal article" date="2020" name="Stud. Mycol.">
        <title>101 Dothideomycetes genomes: a test case for predicting lifestyles and emergence of pathogens.</title>
        <authorList>
            <person name="Haridas S."/>
            <person name="Albert R."/>
            <person name="Binder M."/>
            <person name="Bloem J."/>
            <person name="Labutti K."/>
            <person name="Salamov A."/>
            <person name="Andreopoulos B."/>
            <person name="Baker S."/>
            <person name="Barry K."/>
            <person name="Bills G."/>
            <person name="Bluhm B."/>
            <person name="Cannon C."/>
            <person name="Castanera R."/>
            <person name="Culley D."/>
            <person name="Daum C."/>
            <person name="Ezra D."/>
            <person name="Gonzalez J."/>
            <person name="Henrissat B."/>
            <person name="Kuo A."/>
            <person name="Liang C."/>
            <person name="Lipzen A."/>
            <person name="Lutzoni F."/>
            <person name="Magnuson J."/>
            <person name="Mondo S."/>
            <person name="Nolan M."/>
            <person name="Ohm R."/>
            <person name="Pangilinan J."/>
            <person name="Park H.-J."/>
            <person name="Ramirez L."/>
            <person name="Alfaro M."/>
            <person name="Sun H."/>
            <person name="Tritt A."/>
            <person name="Yoshinaga Y."/>
            <person name="Zwiers L.-H."/>
            <person name="Turgeon B."/>
            <person name="Goodwin S."/>
            <person name="Spatafora J."/>
            <person name="Crous P."/>
            <person name="Grigoriev I."/>
        </authorList>
    </citation>
    <scope>NUCLEOTIDE SEQUENCE</scope>
    <source>
        <strain evidence="1">CBS 113818</strain>
    </source>
</reference>
<organism evidence="1 2">
    <name type="scientific">Ophiobolus disseminans</name>
    <dbReference type="NCBI Taxonomy" id="1469910"/>
    <lineage>
        <taxon>Eukaryota</taxon>
        <taxon>Fungi</taxon>
        <taxon>Dikarya</taxon>
        <taxon>Ascomycota</taxon>
        <taxon>Pezizomycotina</taxon>
        <taxon>Dothideomycetes</taxon>
        <taxon>Pleosporomycetidae</taxon>
        <taxon>Pleosporales</taxon>
        <taxon>Pleosporineae</taxon>
        <taxon>Phaeosphaeriaceae</taxon>
        <taxon>Ophiobolus</taxon>
    </lineage>
</organism>
<dbReference type="EMBL" id="MU006245">
    <property type="protein sequence ID" value="KAF2819436.1"/>
    <property type="molecule type" value="Genomic_DNA"/>
</dbReference>
<gene>
    <name evidence="1" type="ORF">CC86DRAFT_413134</name>
</gene>